<feature type="compositionally biased region" description="Low complexity" evidence="1">
    <location>
        <begin position="54"/>
        <end position="67"/>
    </location>
</feature>
<evidence type="ECO:0008006" key="5">
    <source>
        <dbReference type="Google" id="ProtNLM"/>
    </source>
</evidence>
<evidence type="ECO:0000256" key="2">
    <source>
        <dbReference type="SAM" id="SignalP"/>
    </source>
</evidence>
<name>A0A447IQH7_9RHOB</name>
<sequence length="170" mass="17272">MRIITVAPPLILTATLLAGCTQGAMTANRPASEAAAPQTQMTTEQVAAATAITRAPAPRPAARATAAQLDTTTPEQRAAAAKPAEAAETKLGNTIASLGNPSEGGFWIKTPLVKERGLGRIVNPATGKSAKVDLIPLDGPASGGSQVSLPALQLLGVSLTDLPTIEVYRS</sequence>
<protein>
    <recommendedName>
        <fullName evidence="5">D-galactarate dehydratase</fullName>
    </recommendedName>
</protein>
<dbReference type="PROSITE" id="PS51257">
    <property type="entry name" value="PROKAR_LIPOPROTEIN"/>
    <property type="match status" value="1"/>
</dbReference>
<dbReference type="Proteomes" id="UP000270743">
    <property type="component" value="Unassembled WGS sequence"/>
</dbReference>
<feature type="signal peptide" evidence="2">
    <location>
        <begin position="1"/>
        <end position="18"/>
    </location>
</feature>
<accession>A0A447IQH7</accession>
<gene>
    <name evidence="3" type="ORF">PARHAE_02842</name>
</gene>
<keyword evidence="4" id="KW-1185">Reference proteome</keyword>
<organism evidence="3 4">
    <name type="scientific">Paracoccus haematequi</name>
    <dbReference type="NCBI Taxonomy" id="2491866"/>
    <lineage>
        <taxon>Bacteria</taxon>
        <taxon>Pseudomonadati</taxon>
        <taxon>Pseudomonadota</taxon>
        <taxon>Alphaproteobacteria</taxon>
        <taxon>Rhodobacterales</taxon>
        <taxon>Paracoccaceae</taxon>
        <taxon>Paracoccus</taxon>
    </lineage>
</organism>
<proteinExistence type="predicted"/>
<evidence type="ECO:0000313" key="4">
    <source>
        <dbReference type="Proteomes" id="UP000270743"/>
    </source>
</evidence>
<keyword evidence="2" id="KW-0732">Signal</keyword>
<feature type="region of interest" description="Disordered" evidence="1">
    <location>
        <begin position="54"/>
        <end position="86"/>
    </location>
</feature>
<dbReference type="EMBL" id="UZWE01000039">
    <property type="protein sequence ID" value="VDS09639.1"/>
    <property type="molecule type" value="Genomic_DNA"/>
</dbReference>
<dbReference type="RefSeq" id="WP_338142928.1">
    <property type="nucleotide sequence ID" value="NZ_UZWE01000039.1"/>
</dbReference>
<evidence type="ECO:0000313" key="3">
    <source>
        <dbReference type="EMBL" id="VDS09639.1"/>
    </source>
</evidence>
<feature type="chain" id="PRO_5019440865" description="D-galactarate dehydratase" evidence="2">
    <location>
        <begin position="19"/>
        <end position="170"/>
    </location>
</feature>
<dbReference type="AlphaFoldDB" id="A0A447IQH7"/>
<evidence type="ECO:0000256" key="1">
    <source>
        <dbReference type="SAM" id="MobiDB-lite"/>
    </source>
</evidence>
<reference evidence="3 4" key="1">
    <citation type="submission" date="2018-12" db="EMBL/GenBank/DDBJ databases">
        <authorList>
            <person name="Criscuolo A."/>
        </authorList>
    </citation>
    <scope>NUCLEOTIDE SEQUENCE [LARGE SCALE GENOMIC DNA]</scope>
    <source>
        <strain evidence="3">ACIP1116241</strain>
    </source>
</reference>